<dbReference type="InterPro" id="IPR004360">
    <property type="entry name" value="Glyas_Fos-R_dOase_dom"/>
</dbReference>
<evidence type="ECO:0000313" key="3">
    <source>
        <dbReference type="Proteomes" id="UP000176527"/>
    </source>
</evidence>
<dbReference type="EMBL" id="MFDE01000047">
    <property type="protein sequence ID" value="OGE37269.1"/>
    <property type="molecule type" value="Genomic_DNA"/>
</dbReference>
<dbReference type="PROSITE" id="PS51819">
    <property type="entry name" value="VOC"/>
    <property type="match status" value="1"/>
</dbReference>
<proteinExistence type="predicted"/>
<accession>A0A1F5K8N5</accession>
<organism evidence="2 3">
    <name type="scientific">Candidatus Daviesbacteria bacterium RIFCSPHIGHO2_12_FULL_37_11</name>
    <dbReference type="NCBI Taxonomy" id="1797777"/>
    <lineage>
        <taxon>Bacteria</taxon>
        <taxon>Candidatus Daviesiibacteriota</taxon>
    </lineage>
</organism>
<dbReference type="AlphaFoldDB" id="A0A1F5K8N5"/>
<dbReference type="Pfam" id="PF00903">
    <property type="entry name" value="Glyoxalase"/>
    <property type="match status" value="1"/>
</dbReference>
<dbReference type="SUPFAM" id="SSF54593">
    <property type="entry name" value="Glyoxalase/Bleomycin resistance protein/Dihydroxybiphenyl dioxygenase"/>
    <property type="match status" value="1"/>
</dbReference>
<comment type="caution">
    <text evidence="2">The sequence shown here is derived from an EMBL/GenBank/DDBJ whole genome shotgun (WGS) entry which is preliminary data.</text>
</comment>
<evidence type="ECO:0000313" key="2">
    <source>
        <dbReference type="EMBL" id="OGE37269.1"/>
    </source>
</evidence>
<dbReference type="InterPro" id="IPR029068">
    <property type="entry name" value="Glyas_Bleomycin-R_OHBP_Dase"/>
</dbReference>
<feature type="domain" description="VOC" evidence="1">
    <location>
        <begin position="5"/>
        <end position="128"/>
    </location>
</feature>
<reference evidence="2 3" key="1">
    <citation type="journal article" date="2016" name="Nat. Commun.">
        <title>Thousands of microbial genomes shed light on interconnected biogeochemical processes in an aquifer system.</title>
        <authorList>
            <person name="Anantharaman K."/>
            <person name="Brown C.T."/>
            <person name="Hug L.A."/>
            <person name="Sharon I."/>
            <person name="Castelle C.J."/>
            <person name="Probst A.J."/>
            <person name="Thomas B.C."/>
            <person name="Singh A."/>
            <person name="Wilkins M.J."/>
            <person name="Karaoz U."/>
            <person name="Brodie E.L."/>
            <person name="Williams K.H."/>
            <person name="Hubbard S.S."/>
            <person name="Banfield J.F."/>
        </authorList>
    </citation>
    <scope>NUCLEOTIDE SEQUENCE [LARGE SCALE GENOMIC DNA]</scope>
</reference>
<dbReference type="Gene3D" id="3.10.180.10">
    <property type="entry name" value="2,3-Dihydroxybiphenyl 1,2-Dioxygenase, domain 1"/>
    <property type="match status" value="1"/>
</dbReference>
<gene>
    <name evidence="2" type="ORF">A3F00_00865</name>
</gene>
<dbReference type="InterPro" id="IPR037523">
    <property type="entry name" value="VOC_core"/>
</dbReference>
<dbReference type="Proteomes" id="UP000176527">
    <property type="component" value="Unassembled WGS sequence"/>
</dbReference>
<name>A0A1F5K8N5_9BACT</name>
<evidence type="ECO:0000259" key="1">
    <source>
        <dbReference type="PROSITE" id="PS51819"/>
    </source>
</evidence>
<sequence>MSLANAKAVTTLTASDVDRAKAFWTEKLGLKMAANQVDPAGITLEAGAGTEIFIYNSGAPKATNTVVSFKVDDVLTTVKELKEKGVEFESYDMEEIKTDENNIATWEEKYQAAWFKDSEGNIICVGNV</sequence>
<protein>
    <recommendedName>
        <fullName evidence="1">VOC domain-containing protein</fullName>
    </recommendedName>
</protein>